<dbReference type="Proteomes" id="UP000026962">
    <property type="component" value="Chromosome 8"/>
</dbReference>
<dbReference type="PANTHER" id="PTHR43620">
    <property type="entry name" value="GLYCEROPHOSPHORYL DIESTER PHOSPHODIESTERASE"/>
    <property type="match status" value="1"/>
</dbReference>
<protein>
    <recommendedName>
        <fullName evidence="1">glycerophosphodiester phosphodiesterase</fullName>
        <ecNumber evidence="1">3.1.4.46</ecNumber>
    </recommendedName>
</protein>
<evidence type="ECO:0000256" key="1">
    <source>
        <dbReference type="ARBA" id="ARBA00012247"/>
    </source>
</evidence>
<proteinExistence type="predicted"/>
<dbReference type="CDD" id="cd08603">
    <property type="entry name" value="GDPD_SHV3_repeat_1"/>
    <property type="match status" value="1"/>
</dbReference>
<feature type="domain" description="GP-PDE" evidence="7">
    <location>
        <begin position="12"/>
        <end position="313"/>
    </location>
</feature>
<evidence type="ECO:0000256" key="5">
    <source>
        <dbReference type="ARBA" id="ARBA00047512"/>
    </source>
</evidence>
<evidence type="ECO:0000256" key="3">
    <source>
        <dbReference type="ARBA" id="ARBA00022798"/>
    </source>
</evidence>
<keyword evidence="9" id="KW-1185">Reference proteome</keyword>
<reference evidence="8" key="1">
    <citation type="submission" date="2015-04" db="UniProtKB">
        <authorList>
            <consortium name="EnsemblPlants"/>
        </authorList>
    </citation>
    <scope>IDENTIFICATION</scope>
</reference>
<dbReference type="PROSITE" id="PS51704">
    <property type="entry name" value="GP_PDE"/>
    <property type="match status" value="2"/>
</dbReference>
<dbReference type="GO" id="GO:0006629">
    <property type="term" value="P:lipid metabolic process"/>
    <property type="evidence" value="ECO:0007669"/>
    <property type="project" value="InterPro"/>
</dbReference>
<dbReference type="EnsemblPlants" id="OPUNC08G17730.1">
    <property type="protein sequence ID" value="OPUNC08G17730.1"/>
    <property type="gene ID" value="OPUNC08G17730"/>
</dbReference>
<accession>A0A0E0LWL1</accession>
<dbReference type="GO" id="GO:0008889">
    <property type="term" value="F:glycerophosphodiester phosphodiesterase activity"/>
    <property type="evidence" value="ECO:0007669"/>
    <property type="project" value="UniProtKB-EC"/>
</dbReference>
<reference evidence="8" key="2">
    <citation type="submission" date="2018-05" db="EMBL/GenBank/DDBJ databases">
        <title>OpunRS2 (Oryza punctata Reference Sequence Version 2).</title>
        <authorList>
            <person name="Zhang J."/>
            <person name="Kudrna D."/>
            <person name="Lee S."/>
            <person name="Talag J."/>
            <person name="Welchert J."/>
            <person name="Wing R.A."/>
        </authorList>
    </citation>
    <scope>NUCLEOTIDE SEQUENCE [LARGE SCALE GENOMIC DNA]</scope>
</reference>
<dbReference type="FunFam" id="3.20.20.190:FF:000013">
    <property type="entry name" value="Glycerophosphodiester phosphodiesterase GDPDL3"/>
    <property type="match status" value="1"/>
</dbReference>
<dbReference type="Pfam" id="PF03009">
    <property type="entry name" value="GDPD"/>
    <property type="match status" value="1"/>
</dbReference>
<dbReference type="InterPro" id="IPR030395">
    <property type="entry name" value="GP_PDE_dom"/>
</dbReference>
<dbReference type="EC" id="3.1.4.46" evidence="1"/>
<evidence type="ECO:0000313" key="9">
    <source>
        <dbReference type="Proteomes" id="UP000026962"/>
    </source>
</evidence>
<dbReference type="Gramene" id="OPUNC08G17730.1">
    <property type="protein sequence ID" value="OPUNC08G17730.1"/>
    <property type="gene ID" value="OPUNC08G17730"/>
</dbReference>
<dbReference type="eggNOG" id="KOG2258">
    <property type="taxonomic scope" value="Eukaryota"/>
</dbReference>
<evidence type="ECO:0000256" key="6">
    <source>
        <dbReference type="SAM" id="MobiDB-lite"/>
    </source>
</evidence>
<dbReference type="OMA" id="SNDRIFP"/>
<evidence type="ECO:0000259" key="7">
    <source>
        <dbReference type="PROSITE" id="PS51704"/>
    </source>
</evidence>
<sequence>MRLFTASQSNAPLVIAKGGFSGVFPDSSEYAFAFALTTTSSSHTSLWCDVQLTKDGIGICLRDLLVQNCTDISEIYPVGMKTYLINGVQKTGWFPVDYNMSSLRNVTLTRSILSRTQRFDYSNFPILSVTAGFMSLIKPSSTWLNVEHDIFYREHGLNMTNYILSIQKLGSVKYMSSPELGFLQSLSGGINREVNLVFRFLDKALSDPSTNKTYNSMLSNLTFIKTIASGIMVPKSYIWPVTSDNYIQLHTQIVKEAHNAGLEIYASDFSNDRIFPYNYSYDPLAEYLSFVSDGGFSVDGVLTDYPLTALEAIDCFSNLNTSRKTDHGSPLIISHNGASGDYPDCTDIAYENAVRDGADVIDCSIQITKDGIPICMSSIDLLTSTDVQQAKFCSLLSVIPEIQTKKGIFTFNLTWDDINILRRKFFKLSEFLTYAKDKELSGIMITIENAAFMAASLGFDVVDLVTTALSHAGYNNPTTRNKEVMIQSSHSAVLVKLKQQKTQYKLVYTLPSNIEDDSDSSVADINKFADAVVVDRKSVFVESRSFIVFRNEFVSSPWDFFSDETVEINNYVLLAHIDGIITDFPKTVRRYKMNSCTGLGDGMPRFMKPVEIGGLVQTREAKAKPPARAPALVLSPSDVVEPPLPAADAAAVPKTASGSGAARSTTASSSPRSVTVISSTSILLGMVWASLLI</sequence>
<comment type="catalytic activity">
    <reaction evidence="5">
        <text>a sn-glycero-3-phosphodiester + H2O = an alcohol + sn-glycerol 3-phosphate + H(+)</text>
        <dbReference type="Rhea" id="RHEA:12969"/>
        <dbReference type="ChEBI" id="CHEBI:15377"/>
        <dbReference type="ChEBI" id="CHEBI:15378"/>
        <dbReference type="ChEBI" id="CHEBI:30879"/>
        <dbReference type="ChEBI" id="CHEBI:57597"/>
        <dbReference type="ChEBI" id="CHEBI:83408"/>
        <dbReference type="EC" id="3.1.4.46"/>
    </reaction>
</comment>
<keyword evidence="2" id="KW-0732">Signal</keyword>
<evidence type="ECO:0000313" key="8">
    <source>
        <dbReference type="EnsemblPlants" id="OPUNC08G17730.1"/>
    </source>
</evidence>
<dbReference type="SUPFAM" id="SSF51695">
    <property type="entry name" value="PLC-like phosphodiesterases"/>
    <property type="match status" value="2"/>
</dbReference>
<dbReference type="AlphaFoldDB" id="A0A0E0LWL1"/>
<feature type="region of interest" description="Disordered" evidence="6">
    <location>
        <begin position="650"/>
        <end position="670"/>
    </location>
</feature>
<organism evidence="8">
    <name type="scientific">Oryza punctata</name>
    <name type="common">Red rice</name>
    <dbReference type="NCBI Taxonomy" id="4537"/>
    <lineage>
        <taxon>Eukaryota</taxon>
        <taxon>Viridiplantae</taxon>
        <taxon>Streptophyta</taxon>
        <taxon>Embryophyta</taxon>
        <taxon>Tracheophyta</taxon>
        <taxon>Spermatophyta</taxon>
        <taxon>Magnoliopsida</taxon>
        <taxon>Liliopsida</taxon>
        <taxon>Poales</taxon>
        <taxon>Poaceae</taxon>
        <taxon>BOP clade</taxon>
        <taxon>Oryzoideae</taxon>
        <taxon>Oryzeae</taxon>
        <taxon>Oryzinae</taxon>
        <taxon>Oryza</taxon>
    </lineage>
</organism>
<keyword evidence="3" id="KW-0319">Glycerol metabolism</keyword>
<dbReference type="HOGENOM" id="CLU_010414_0_0_1"/>
<dbReference type="PANTHER" id="PTHR43620:SF6">
    <property type="entry name" value="GLYCEROPHOSPHODIESTER PHOSPHODIESTERASE"/>
    <property type="match status" value="1"/>
</dbReference>
<keyword evidence="4" id="KW-0378">Hydrolase</keyword>
<dbReference type="STRING" id="4537.A0A0E0LWL1"/>
<dbReference type="GO" id="GO:0006071">
    <property type="term" value="P:glycerol metabolic process"/>
    <property type="evidence" value="ECO:0007669"/>
    <property type="project" value="UniProtKB-KW"/>
</dbReference>
<evidence type="ECO:0000256" key="2">
    <source>
        <dbReference type="ARBA" id="ARBA00022729"/>
    </source>
</evidence>
<dbReference type="InterPro" id="IPR017946">
    <property type="entry name" value="PLC-like_Pdiesterase_TIM-brl"/>
</dbReference>
<evidence type="ECO:0000256" key="4">
    <source>
        <dbReference type="ARBA" id="ARBA00022801"/>
    </source>
</evidence>
<feature type="domain" description="GP-PDE" evidence="7">
    <location>
        <begin position="330"/>
        <end position="592"/>
    </location>
</feature>
<dbReference type="Gene3D" id="3.20.20.190">
    <property type="entry name" value="Phosphatidylinositol (PI) phosphodiesterase"/>
    <property type="match status" value="2"/>
</dbReference>
<name>A0A0E0LWL1_ORYPU</name>